<dbReference type="KEGG" id="cia:BEN51_08970"/>
<dbReference type="PANTHER" id="PTHR34295">
    <property type="entry name" value="BIOTIN TRANSPORTER BIOY"/>
    <property type="match status" value="1"/>
</dbReference>
<dbReference type="OrthoDB" id="9803495at2"/>
<dbReference type="GO" id="GO:0005886">
    <property type="term" value="C:plasma membrane"/>
    <property type="evidence" value="ECO:0007669"/>
    <property type="project" value="UniProtKB-SubCell"/>
</dbReference>
<keyword evidence="3" id="KW-1133">Transmembrane helix</keyword>
<feature type="transmembrane region" description="Helical" evidence="3">
    <location>
        <begin position="54"/>
        <end position="71"/>
    </location>
</feature>
<feature type="transmembrane region" description="Helical" evidence="3">
    <location>
        <begin position="147"/>
        <end position="174"/>
    </location>
</feature>
<feature type="transmembrane region" description="Helical" evidence="3">
    <location>
        <begin position="83"/>
        <end position="100"/>
    </location>
</feature>
<keyword evidence="5" id="KW-1185">Reference proteome</keyword>
<comment type="subcellular location">
    <subcellularLocation>
        <location evidence="2">Cell membrane</location>
        <topology evidence="2">Multi-pass membrane protein</topology>
    </subcellularLocation>
</comment>
<dbReference type="AlphaFoldDB" id="A0A343JDK1"/>
<evidence type="ECO:0000256" key="2">
    <source>
        <dbReference type="PIRNR" id="PIRNR016661"/>
    </source>
</evidence>
<gene>
    <name evidence="4" type="ORF">BEN51_08970</name>
</gene>
<feature type="transmembrane region" description="Helical" evidence="3">
    <location>
        <begin position="112"/>
        <end position="132"/>
    </location>
</feature>
<dbReference type="RefSeq" id="WP_119865742.1">
    <property type="nucleotide sequence ID" value="NZ_CP016786.1"/>
</dbReference>
<dbReference type="EMBL" id="CP016786">
    <property type="protein sequence ID" value="ASW43609.1"/>
    <property type="molecule type" value="Genomic_DNA"/>
</dbReference>
<protein>
    <recommendedName>
        <fullName evidence="2">Biotin transporter</fullName>
    </recommendedName>
</protein>
<comment type="similarity">
    <text evidence="1 2">Belongs to the BioY family.</text>
</comment>
<keyword evidence="2 3" id="KW-0472">Membrane</keyword>
<dbReference type="PIRSF" id="PIRSF016661">
    <property type="entry name" value="BioY"/>
    <property type="match status" value="1"/>
</dbReference>
<dbReference type="PANTHER" id="PTHR34295:SF1">
    <property type="entry name" value="BIOTIN TRANSPORTER BIOY"/>
    <property type="match status" value="1"/>
</dbReference>
<dbReference type="Pfam" id="PF02632">
    <property type="entry name" value="BioY"/>
    <property type="match status" value="1"/>
</dbReference>
<dbReference type="InterPro" id="IPR003784">
    <property type="entry name" value="BioY"/>
</dbReference>
<dbReference type="GO" id="GO:0015225">
    <property type="term" value="F:biotin transmembrane transporter activity"/>
    <property type="evidence" value="ECO:0007669"/>
    <property type="project" value="UniProtKB-UniRule"/>
</dbReference>
<keyword evidence="2" id="KW-1003">Cell membrane</keyword>
<keyword evidence="2" id="KW-0813">Transport</keyword>
<feature type="transmembrane region" description="Helical" evidence="3">
    <location>
        <begin position="7"/>
        <end position="24"/>
    </location>
</feature>
<feature type="transmembrane region" description="Helical" evidence="3">
    <location>
        <begin position="30"/>
        <end position="47"/>
    </location>
</feature>
<dbReference type="Gene3D" id="1.10.1760.20">
    <property type="match status" value="1"/>
</dbReference>
<accession>A0A343JDK1</accession>
<organism evidence="4 5">
    <name type="scientific">Clostridium isatidis</name>
    <dbReference type="NCBI Taxonomy" id="182773"/>
    <lineage>
        <taxon>Bacteria</taxon>
        <taxon>Bacillati</taxon>
        <taxon>Bacillota</taxon>
        <taxon>Clostridia</taxon>
        <taxon>Eubacteriales</taxon>
        <taxon>Clostridiaceae</taxon>
        <taxon>Clostridium</taxon>
    </lineage>
</organism>
<evidence type="ECO:0000256" key="1">
    <source>
        <dbReference type="ARBA" id="ARBA00010692"/>
    </source>
</evidence>
<evidence type="ECO:0000313" key="4">
    <source>
        <dbReference type="EMBL" id="ASW43609.1"/>
    </source>
</evidence>
<reference evidence="4 5" key="1">
    <citation type="submission" date="2016-08" db="EMBL/GenBank/DDBJ databases">
        <title>Complete Genome Sequence Of The Indigo Reducing Clostridium isatidis DSM15098.</title>
        <authorList>
            <person name="Little G.T."/>
            <person name="Minton N.P."/>
        </authorList>
    </citation>
    <scope>NUCLEOTIDE SEQUENCE [LARGE SCALE GENOMIC DNA]</scope>
    <source>
        <strain evidence="4 5">DSM 15098</strain>
    </source>
</reference>
<evidence type="ECO:0000256" key="3">
    <source>
        <dbReference type="SAM" id="Phobius"/>
    </source>
</evidence>
<evidence type="ECO:0000313" key="5">
    <source>
        <dbReference type="Proteomes" id="UP000264883"/>
    </source>
</evidence>
<name>A0A343JDK1_9CLOT</name>
<proteinExistence type="inferred from homology"/>
<sequence length="182" mass="19755">MNLKVSDKVLISVFAALTAVGAFIRIPIPFVPFTLQFFFCSISGILLGAKKGALSQIIYVSIGLIGLPVFTKGGGPQYILEPTFGYLVGLIFSAYIIGKIAEKNKKDLKNVFLANIAGIIVIYLIGVPYFYFINNFYLGTNMPINLAIYYGCFITLPGDIIKSLITTVVGVNIASKINIRVA</sequence>
<dbReference type="Proteomes" id="UP000264883">
    <property type="component" value="Chromosome"/>
</dbReference>
<keyword evidence="3" id="KW-0812">Transmembrane</keyword>